<accession>A0A2W5N8S3</accession>
<dbReference type="Pfam" id="PF04403">
    <property type="entry name" value="PqiA"/>
    <property type="match status" value="1"/>
</dbReference>
<name>A0A2W5N8S3_RHOSU</name>
<dbReference type="Proteomes" id="UP000249185">
    <property type="component" value="Unassembled WGS sequence"/>
</dbReference>
<evidence type="ECO:0000313" key="3">
    <source>
        <dbReference type="Proteomes" id="UP000249185"/>
    </source>
</evidence>
<evidence type="ECO:0000313" key="2">
    <source>
        <dbReference type="EMBL" id="PZQ49444.1"/>
    </source>
</evidence>
<organism evidence="2 3">
    <name type="scientific">Rhodovulum sulfidophilum</name>
    <name type="common">Rhodobacter sulfidophilus</name>
    <dbReference type="NCBI Taxonomy" id="35806"/>
    <lineage>
        <taxon>Bacteria</taxon>
        <taxon>Pseudomonadati</taxon>
        <taxon>Pseudomonadota</taxon>
        <taxon>Alphaproteobacteria</taxon>
        <taxon>Rhodobacterales</taxon>
        <taxon>Paracoccaceae</taxon>
        <taxon>Rhodovulum</taxon>
    </lineage>
</organism>
<keyword evidence="1" id="KW-1133">Transmembrane helix</keyword>
<proteinExistence type="predicted"/>
<keyword evidence="1" id="KW-0472">Membrane</keyword>
<protein>
    <submittedName>
        <fullName evidence="2">Paraquat-inducible protein A</fullName>
    </submittedName>
</protein>
<evidence type="ECO:0000256" key="1">
    <source>
        <dbReference type="SAM" id="Phobius"/>
    </source>
</evidence>
<dbReference type="AlphaFoldDB" id="A0A2W5N8S3"/>
<reference evidence="2 3" key="1">
    <citation type="submission" date="2017-08" db="EMBL/GenBank/DDBJ databases">
        <title>Infants hospitalized years apart are colonized by the same room-sourced microbial strains.</title>
        <authorList>
            <person name="Brooks B."/>
            <person name="Olm M.R."/>
            <person name="Firek B.A."/>
            <person name="Baker R."/>
            <person name="Thomas B.C."/>
            <person name="Morowitz M.J."/>
            <person name="Banfield J.F."/>
        </authorList>
    </citation>
    <scope>NUCLEOTIDE SEQUENCE [LARGE SCALE GENOMIC DNA]</scope>
    <source>
        <strain evidence="2">S2_005_002_R2_34</strain>
    </source>
</reference>
<keyword evidence="1" id="KW-0812">Transmembrane</keyword>
<dbReference type="EMBL" id="QFPW01000007">
    <property type="protein sequence ID" value="PZQ49444.1"/>
    <property type="molecule type" value="Genomic_DNA"/>
</dbReference>
<feature type="transmembrane region" description="Helical" evidence="1">
    <location>
        <begin position="69"/>
        <end position="89"/>
    </location>
</feature>
<feature type="transmembrane region" description="Helical" evidence="1">
    <location>
        <begin position="166"/>
        <end position="189"/>
    </location>
</feature>
<dbReference type="InterPro" id="IPR007498">
    <property type="entry name" value="PqiA-like"/>
</dbReference>
<comment type="caution">
    <text evidence="2">The sequence shown here is derived from an EMBL/GenBank/DDBJ whole genome shotgun (WGS) entry which is preliminary data.</text>
</comment>
<gene>
    <name evidence="2" type="ORF">DI556_11290</name>
</gene>
<sequence length="228" mass="24379">MAAMNMPETTAASAIPRAPDSAGAPADLIACPVCDLLQRQVDPPINGRLTCARCRTVLMTNRMDGFQRTLASSIASVILMTAAISLPFLELSIAGRTSTASVLQVAFAFRGTMIAPLSVAILLLIIVIPLIRAIALTYTLMPLILGRPPAPRAEPAFRLARELKPWAMSEIFVIGVVVALVKIAGMASVTLGPAFWAMTLLVVLVIYEGTSLNEWAVWRALERAKAAR</sequence>
<feature type="transmembrane region" description="Helical" evidence="1">
    <location>
        <begin position="195"/>
        <end position="218"/>
    </location>
</feature>